<name>A0A0W8FA60_9ZZZZ</name>
<organism evidence="1">
    <name type="scientific">hydrocarbon metagenome</name>
    <dbReference type="NCBI Taxonomy" id="938273"/>
    <lineage>
        <taxon>unclassified sequences</taxon>
        <taxon>metagenomes</taxon>
        <taxon>ecological metagenomes</taxon>
    </lineage>
</organism>
<proteinExistence type="predicted"/>
<evidence type="ECO:0000313" key="1">
    <source>
        <dbReference type="EMBL" id="KUG17474.1"/>
    </source>
</evidence>
<reference evidence="1" key="1">
    <citation type="journal article" date="2015" name="Proc. Natl. Acad. Sci. U.S.A.">
        <title>Networks of energetic and metabolic interactions define dynamics in microbial communities.</title>
        <authorList>
            <person name="Embree M."/>
            <person name="Liu J.K."/>
            <person name="Al-Bassam M.M."/>
            <person name="Zengler K."/>
        </authorList>
    </citation>
    <scope>NUCLEOTIDE SEQUENCE</scope>
</reference>
<comment type="caution">
    <text evidence="1">The sequence shown here is derived from an EMBL/GenBank/DDBJ whole genome shotgun (WGS) entry which is preliminary data.</text>
</comment>
<sequence>MRQLRISNRIMQLNGAVEQDSGCISIFTNSNKRGFRKK</sequence>
<dbReference type="AlphaFoldDB" id="A0A0W8FA60"/>
<dbReference type="EMBL" id="LNQE01001438">
    <property type="protein sequence ID" value="KUG17474.1"/>
    <property type="molecule type" value="Genomic_DNA"/>
</dbReference>
<protein>
    <submittedName>
        <fullName evidence="1">Uncharacterized protein</fullName>
    </submittedName>
</protein>
<gene>
    <name evidence="1" type="ORF">ASZ90_012827</name>
</gene>
<accession>A0A0W8FA60</accession>